<comment type="caution">
    <text evidence="1">The sequence shown here is derived from an EMBL/GenBank/DDBJ whole genome shotgun (WGS) entry which is preliminary data.</text>
</comment>
<evidence type="ECO:0000313" key="2">
    <source>
        <dbReference type="Proteomes" id="UP001177212"/>
    </source>
</evidence>
<name>A0ABT9FC24_9GAMM</name>
<dbReference type="RefSeq" id="WP_305471577.1">
    <property type="nucleotide sequence ID" value="NZ_JAUYVT010000004.1"/>
</dbReference>
<protein>
    <submittedName>
        <fullName evidence="1">Uncharacterized protein</fullName>
    </submittedName>
</protein>
<proteinExistence type="predicted"/>
<reference evidence="1" key="1">
    <citation type="submission" date="2023-07" db="EMBL/GenBank/DDBJ databases">
        <title>Genome content predicts the carbon catabolic preferences of heterotrophic bacteria.</title>
        <authorList>
            <person name="Gralka M."/>
        </authorList>
    </citation>
    <scope>NUCLEOTIDE SEQUENCE</scope>
    <source>
        <strain evidence="1">4G09</strain>
    </source>
</reference>
<gene>
    <name evidence="1" type="ORF">Q8W34_06600</name>
</gene>
<organism evidence="1 2">
    <name type="scientific">Pseudoalteromonas marina</name>
    <dbReference type="NCBI Taxonomy" id="267375"/>
    <lineage>
        <taxon>Bacteria</taxon>
        <taxon>Pseudomonadati</taxon>
        <taxon>Pseudomonadota</taxon>
        <taxon>Gammaproteobacteria</taxon>
        <taxon>Alteromonadales</taxon>
        <taxon>Pseudoalteromonadaceae</taxon>
        <taxon>Pseudoalteromonas</taxon>
    </lineage>
</organism>
<sequence>MCKKHSRYVIAERIKAADEAGELFYSIGSNCSKCGLDERYVKTRGCRGCAVQKKRAQRELHYSSLPCAVELLVVNSDEKSFIHVMYKAFSSKR</sequence>
<evidence type="ECO:0000313" key="1">
    <source>
        <dbReference type="EMBL" id="MDP2564296.1"/>
    </source>
</evidence>
<keyword evidence="2" id="KW-1185">Reference proteome</keyword>
<accession>A0ABT9FC24</accession>
<dbReference type="Proteomes" id="UP001177212">
    <property type="component" value="Unassembled WGS sequence"/>
</dbReference>
<dbReference type="EMBL" id="JAUYVT010000004">
    <property type="protein sequence ID" value="MDP2564296.1"/>
    <property type="molecule type" value="Genomic_DNA"/>
</dbReference>